<evidence type="ECO:0000313" key="2">
    <source>
        <dbReference type="EMBL" id="MDQ0323096.1"/>
    </source>
</evidence>
<keyword evidence="3" id="KW-1185">Reference proteome</keyword>
<evidence type="ECO:0000313" key="3">
    <source>
        <dbReference type="Proteomes" id="UP001230207"/>
    </source>
</evidence>
<protein>
    <submittedName>
        <fullName evidence="2">HD-GYP domain-containing protein (C-di-GMP phosphodiesterase class II)</fullName>
    </submittedName>
</protein>
<dbReference type="InterPro" id="IPR021812">
    <property type="entry name" value="DUF3391"/>
</dbReference>
<accession>A0ABU0BXV6</accession>
<dbReference type="RefSeq" id="WP_307235425.1">
    <property type="nucleotide sequence ID" value="NZ_JAUSVF010000003.1"/>
</dbReference>
<dbReference type="PROSITE" id="PS51832">
    <property type="entry name" value="HD_GYP"/>
    <property type="match status" value="1"/>
</dbReference>
<dbReference type="PANTHER" id="PTHR43155:SF2">
    <property type="entry name" value="CYCLIC DI-GMP PHOSPHODIESTERASE PA4108"/>
    <property type="match status" value="1"/>
</dbReference>
<dbReference type="Pfam" id="PF13487">
    <property type="entry name" value="HD_5"/>
    <property type="match status" value="1"/>
</dbReference>
<feature type="domain" description="HD-GYP" evidence="1">
    <location>
        <begin position="131"/>
        <end position="317"/>
    </location>
</feature>
<reference evidence="2 3" key="1">
    <citation type="submission" date="2023-07" db="EMBL/GenBank/DDBJ databases">
        <title>Genomic Encyclopedia of Type Strains, Phase IV (KMG-IV): sequencing the most valuable type-strain genomes for metagenomic binning, comparative biology and taxonomic classification.</title>
        <authorList>
            <person name="Goeker M."/>
        </authorList>
    </citation>
    <scope>NUCLEOTIDE SEQUENCE [LARGE SCALE GENOMIC DNA]</scope>
    <source>
        <strain evidence="2 3">DSM 1112</strain>
    </source>
</reference>
<dbReference type="Proteomes" id="UP001230207">
    <property type="component" value="Unassembled WGS sequence"/>
</dbReference>
<dbReference type="InterPro" id="IPR003607">
    <property type="entry name" value="HD/PDEase_dom"/>
</dbReference>
<comment type="caution">
    <text evidence="2">The sequence shown here is derived from an EMBL/GenBank/DDBJ whole genome shotgun (WGS) entry which is preliminary data.</text>
</comment>
<proteinExistence type="predicted"/>
<gene>
    <name evidence="2" type="ORF">QO002_005302</name>
</gene>
<dbReference type="Gene3D" id="1.10.3210.10">
    <property type="entry name" value="Hypothetical protein af1432"/>
    <property type="match status" value="1"/>
</dbReference>
<dbReference type="EMBL" id="JAUSVF010000003">
    <property type="protein sequence ID" value="MDQ0323096.1"/>
    <property type="molecule type" value="Genomic_DNA"/>
</dbReference>
<dbReference type="Pfam" id="PF11871">
    <property type="entry name" value="DUF3391"/>
    <property type="match status" value="1"/>
</dbReference>
<dbReference type="SMART" id="SM00471">
    <property type="entry name" value="HDc"/>
    <property type="match status" value="1"/>
</dbReference>
<evidence type="ECO:0000259" key="1">
    <source>
        <dbReference type="PROSITE" id="PS51832"/>
    </source>
</evidence>
<dbReference type="PANTHER" id="PTHR43155">
    <property type="entry name" value="CYCLIC DI-GMP PHOSPHODIESTERASE PA4108-RELATED"/>
    <property type="match status" value="1"/>
</dbReference>
<organism evidence="2 3">
    <name type="scientific">Pararhizobium capsulatum DSM 1112</name>
    <dbReference type="NCBI Taxonomy" id="1121113"/>
    <lineage>
        <taxon>Bacteria</taxon>
        <taxon>Pseudomonadati</taxon>
        <taxon>Pseudomonadota</taxon>
        <taxon>Alphaproteobacteria</taxon>
        <taxon>Hyphomicrobiales</taxon>
        <taxon>Rhizobiaceae</taxon>
        <taxon>Rhizobium/Agrobacterium group</taxon>
        <taxon>Pararhizobium</taxon>
    </lineage>
</organism>
<dbReference type="CDD" id="cd00077">
    <property type="entry name" value="HDc"/>
    <property type="match status" value="1"/>
</dbReference>
<name>A0ABU0BXV6_9HYPH</name>
<dbReference type="InterPro" id="IPR037522">
    <property type="entry name" value="HD_GYP_dom"/>
</dbReference>
<dbReference type="SUPFAM" id="SSF109604">
    <property type="entry name" value="HD-domain/PDEase-like"/>
    <property type="match status" value="1"/>
</dbReference>
<sequence>MVKRIEKSQLRAGMFVEAVEGFQRDTPFSDRRFMLTLPSDVEAIKSSNITGVFINPTKGADLGVADEPCANPIGVKGLRKHRRQAMPTSQKIAFNAIMETTAALTTVFRDAVSGRAMTHEMVVPIVEQVINSIDVDPSVLIAMTRLKSRDQTTVLHSIAVCALMVRFAQSLDSDKPTVLTLGMSGLLHDIGKLRIPLKVLNKAGRLSEVEMTMIKRHPSIGYEMLSRKPGMPVAVLDVCLHHHERMDGKGYPEGKSAREISGAARMSAICDVYDALTSARPYRDPWAPEQAVAWMKGTDGMFDRSLLSKFFENVAGM</sequence>